<name>A0AAP8QCL7_BRELA</name>
<organism evidence="1 2">
    <name type="scientific">Brevibacillus laterosporus</name>
    <name type="common">Bacillus laterosporus</name>
    <dbReference type="NCBI Taxonomy" id="1465"/>
    <lineage>
        <taxon>Bacteria</taxon>
        <taxon>Bacillati</taxon>
        <taxon>Bacillota</taxon>
        <taxon>Bacilli</taxon>
        <taxon>Bacillales</taxon>
        <taxon>Paenibacillaceae</taxon>
        <taxon>Brevibacillus</taxon>
    </lineage>
</organism>
<dbReference type="EMBL" id="PRKQ01000016">
    <property type="protein sequence ID" value="PPB01994.1"/>
    <property type="molecule type" value="Genomic_DNA"/>
</dbReference>
<dbReference type="AlphaFoldDB" id="A0AAP8QCL7"/>
<dbReference type="Proteomes" id="UP000239759">
    <property type="component" value="Unassembled WGS sequence"/>
</dbReference>
<proteinExistence type="predicted"/>
<evidence type="ECO:0000313" key="1">
    <source>
        <dbReference type="EMBL" id="PPB01994.1"/>
    </source>
</evidence>
<accession>A0AAP8QCL7</accession>
<gene>
    <name evidence="1" type="ORF">C4A77_13845</name>
</gene>
<comment type="caution">
    <text evidence="1">The sequence shown here is derived from an EMBL/GenBank/DDBJ whole genome shotgun (WGS) entry which is preliminary data.</text>
</comment>
<reference evidence="1 2" key="1">
    <citation type="submission" date="2018-02" db="EMBL/GenBank/DDBJ databases">
        <title>Comparative analysis of genomes of three Brevibacillus laterosporus strains producers of potent antimicrobials isolated from silage.</title>
        <authorList>
            <person name="Kojic M."/>
            <person name="Miljkovic M."/>
            <person name="Studholme D."/>
            <person name="Filipic B."/>
        </authorList>
    </citation>
    <scope>NUCLEOTIDE SEQUENCE [LARGE SCALE GENOMIC DNA]</scope>
    <source>
        <strain evidence="1 2">BGSP11</strain>
    </source>
</reference>
<sequence>MPSKTYTVTEPEGDAFTIKEKVNGKIIRTFDGTNKIENTVTIPLDTWLRLSLTSVHTLTIEATDSKGMTSTRTYTFRRSADKIAFVLRKPFDTDIAAKRILVTVDATVPAGADYKVEVCNNAFDESPTWEDATNHVKFNRGFIFTNKEKTAEKWGVSLRFSFTKGTAAEPVIVRGFGGAFD</sequence>
<evidence type="ECO:0000313" key="2">
    <source>
        <dbReference type="Proteomes" id="UP000239759"/>
    </source>
</evidence>
<protein>
    <submittedName>
        <fullName evidence="1">Uncharacterized protein</fullName>
    </submittedName>
</protein>